<accession>A0A7V5UDY0</accession>
<evidence type="ECO:0000313" key="3">
    <source>
        <dbReference type="EMBL" id="HHJ51688.1"/>
    </source>
</evidence>
<evidence type="ECO:0000256" key="2">
    <source>
        <dbReference type="SAM" id="SignalP"/>
    </source>
</evidence>
<evidence type="ECO:0000256" key="1">
    <source>
        <dbReference type="SAM" id="MobiDB-lite"/>
    </source>
</evidence>
<dbReference type="Gene3D" id="4.10.1080.10">
    <property type="entry name" value="TSP type-3 repeat"/>
    <property type="match status" value="1"/>
</dbReference>
<proteinExistence type="predicted"/>
<feature type="chain" id="PRO_5031145368" description="EF-hand domain-containing protein" evidence="2">
    <location>
        <begin position="22"/>
        <end position="170"/>
    </location>
</feature>
<evidence type="ECO:0008006" key="4">
    <source>
        <dbReference type="Google" id="ProtNLM"/>
    </source>
</evidence>
<feature type="compositionally biased region" description="Acidic residues" evidence="1">
    <location>
        <begin position="98"/>
        <end position="113"/>
    </location>
</feature>
<feature type="region of interest" description="Disordered" evidence="1">
    <location>
        <begin position="67"/>
        <end position="170"/>
    </location>
</feature>
<protein>
    <recommendedName>
        <fullName evidence="4">EF-hand domain-containing protein</fullName>
    </recommendedName>
</protein>
<dbReference type="EMBL" id="DROD01000047">
    <property type="protein sequence ID" value="HHJ51688.1"/>
    <property type="molecule type" value="Genomic_DNA"/>
</dbReference>
<gene>
    <name evidence="3" type="ORF">ENJ89_00710</name>
</gene>
<sequence>MNKLFVVVGLALTLLAGNVFAQDSLQIQNKYHHGYKNQGKAMNHMQGKHGVGFVDENGDGYNDNAPDVDGDGIPNGMDPDYTGAKARKGNHSRGFVDADGDGINDNAFDDDGDGIPNGQDPDFVRPQDGSGRMHQMGKGKGMRGSGQGTGFGSGDCDGTGPKGAARRGGK</sequence>
<dbReference type="InterPro" id="IPR028974">
    <property type="entry name" value="TSP_type-3_rpt"/>
</dbReference>
<comment type="caution">
    <text evidence="3">The sequence shown here is derived from an EMBL/GenBank/DDBJ whole genome shotgun (WGS) entry which is preliminary data.</text>
</comment>
<feature type="signal peptide" evidence="2">
    <location>
        <begin position="1"/>
        <end position="21"/>
    </location>
</feature>
<organism evidence="3">
    <name type="scientific">Caldithrix abyssi</name>
    <dbReference type="NCBI Taxonomy" id="187145"/>
    <lineage>
        <taxon>Bacteria</taxon>
        <taxon>Pseudomonadati</taxon>
        <taxon>Calditrichota</taxon>
        <taxon>Calditrichia</taxon>
        <taxon>Calditrichales</taxon>
        <taxon>Calditrichaceae</taxon>
        <taxon>Caldithrix</taxon>
    </lineage>
</organism>
<dbReference type="Proteomes" id="UP000886124">
    <property type="component" value="Unassembled WGS sequence"/>
</dbReference>
<reference evidence="3" key="1">
    <citation type="journal article" date="2020" name="mSystems">
        <title>Genome- and Community-Level Interaction Insights into Carbon Utilization and Element Cycling Functions of Hydrothermarchaeota in Hydrothermal Sediment.</title>
        <authorList>
            <person name="Zhou Z."/>
            <person name="Liu Y."/>
            <person name="Xu W."/>
            <person name="Pan J."/>
            <person name="Luo Z.H."/>
            <person name="Li M."/>
        </authorList>
    </citation>
    <scope>NUCLEOTIDE SEQUENCE [LARGE SCALE GENOMIC DNA]</scope>
    <source>
        <strain evidence="3">HyVt-527</strain>
    </source>
</reference>
<dbReference type="GO" id="GO:0005509">
    <property type="term" value="F:calcium ion binding"/>
    <property type="evidence" value="ECO:0007669"/>
    <property type="project" value="InterPro"/>
</dbReference>
<dbReference type="AlphaFoldDB" id="A0A7V5UDY0"/>
<name>A0A7V5UDY0_CALAY</name>
<feature type="compositionally biased region" description="Gly residues" evidence="1">
    <location>
        <begin position="142"/>
        <end position="161"/>
    </location>
</feature>
<keyword evidence="2" id="KW-0732">Signal</keyword>